<comment type="caution">
    <text evidence="2">The sequence shown here is derived from an EMBL/GenBank/DDBJ whole genome shotgun (WGS) entry which is preliminary data.</text>
</comment>
<gene>
    <name evidence="2" type="ORF">GCM10017783_14790</name>
</gene>
<feature type="transmembrane region" description="Helical" evidence="1">
    <location>
        <begin position="13"/>
        <end position="32"/>
    </location>
</feature>
<protein>
    <submittedName>
        <fullName evidence="2">Uncharacterized protein</fullName>
    </submittedName>
</protein>
<dbReference type="Proteomes" id="UP000632154">
    <property type="component" value="Unassembled WGS sequence"/>
</dbReference>
<name>A0ABQ3K531_9DEIO</name>
<dbReference type="RefSeq" id="WP_189643039.1">
    <property type="nucleotide sequence ID" value="NZ_BNAL01000016.1"/>
</dbReference>
<proteinExistence type="predicted"/>
<reference evidence="3" key="1">
    <citation type="journal article" date="2019" name="Int. J. Syst. Evol. Microbiol.">
        <title>The Global Catalogue of Microorganisms (GCM) 10K type strain sequencing project: providing services to taxonomists for standard genome sequencing and annotation.</title>
        <authorList>
            <consortium name="The Broad Institute Genomics Platform"/>
            <consortium name="The Broad Institute Genome Sequencing Center for Infectious Disease"/>
            <person name="Wu L."/>
            <person name="Ma J."/>
        </authorList>
    </citation>
    <scope>NUCLEOTIDE SEQUENCE [LARGE SCALE GENOMIC DNA]</scope>
    <source>
        <strain evidence="3">CGMCC 1.18439</strain>
    </source>
</reference>
<sequence length="186" mass="20434">MKSADWPPTLLKAFGLSVLALIAYVAFFLYAADHFWGNSEITVTSEQQGGLSVSLTHPTVVKGRGSPMTMTVSNHTSEPVTVAEPFFCFFGSPSFIDLREQIQQTTDVLTCPTIGMPPITIPARSSKSGEVWLSTEGLPADTYKVTYEVPLSRLIDWESPSARSSEVKVTLNVSTGVRVVSWWRLF</sequence>
<keyword evidence="3" id="KW-1185">Reference proteome</keyword>
<evidence type="ECO:0000313" key="3">
    <source>
        <dbReference type="Proteomes" id="UP000632154"/>
    </source>
</evidence>
<evidence type="ECO:0000313" key="2">
    <source>
        <dbReference type="EMBL" id="GHG03376.1"/>
    </source>
</evidence>
<keyword evidence="1" id="KW-0812">Transmembrane</keyword>
<dbReference type="EMBL" id="BNAL01000016">
    <property type="protein sequence ID" value="GHG03376.1"/>
    <property type="molecule type" value="Genomic_DNA"/>
</dbReference>
<accession>A0ABQ3K531</accession>
<evidence type="ECO:0000256" key="1">
    <source>
        <dbReference type="SAM" id="Phobius"/>
    </source>
</evidence>
<keyword evidence="1" id="KW-1133">Transmembrane helix</keyword>
<keyword evidence="1" id="KW-0472">Membrane</keyword>
<organism evidence="2 3">
    <name type="scientific">Deinococcus piscis</name>
    <dbReference type="NCBI Taxonomy" id="394230"/>
    <lineage>
        <taxon>Bacteria</taxon>
        <taxon>Thermotogati</taxon>
        <taxon>Deinococcota</taxon>
        <taxon>Deinococci</taxon>
        <taxon>Deinococcales</taxon>
        <taxon>Deinococcaceae</taxon>
        <taxon>Deinococcus</taxon>
    </lineage>
</organism>